<sequence length="149" mass="16401">MPLKDLAVLMLRPDAVIRDYRYPIKTNQGIVATNIGYIGLKRLSLRSLASPDLPIPTTGWTVHTHDDKSWSARPRTDSRNLTPSLFQSTYTKYRMSAPAPSKAVAEAQKAGAPTVDLSTVSISLACKLTTADLPSLTSYQMYQTFGQKL</sequence>
<name>L8WY81_THACA</name>
<gene>
    <name evidence="1" type="ORF">AG1IA_04677</name>
</gene>
<dbReference type="Proteomes" id="UP000011668">
    <property type="component" value="Unassembled WGS sequence"/>
</dbReference>
<evidence type="ECO:0000313" key="1">
    <source>
        <dbReference type="EMBL" id="ELU41294.1"/>
    </source>
</evidence>
<reference evidence="1 2" key="1">
    <citation type="journal article" date="2013" name="Nat. Commun.">
        <title>The evolution and pathogenic mechanisms of the rice sheath blight pathogen.</title>
        <authorList>
            <person name="Zheng A."/>
            <person name="Lin R."/>
            <person name="Xu L."/>
            <person name="Qin P."/>
            <person name="Tang C."/>
            <person name="Ai P."/>
            <person name="Zhang D."/>
            <person name="Liu Y."/>
            <person name="Sun Z."/>
            <person name="Feng H."/>
            <person name="Wang Y."/>
            <person name="Chen Y."/>
            <person name="Liang X."/>
            <person name="Fu R."/>
            <person name="Li Q."/>
            <person name="Zhang J."/>
            <person name="Yu X."/>
            <person name="Xie Z."/>
            <person name="Ding L."/>
            <person name="Guan P."/>
            <person name="Tang J."/>
            <person name="Liang Y."/>
            <person name="Wang S."/>
            <person name="Deng Q."/>
            <person name="Li S."/>
            <person name="Zhu J."/>
            <person name="Wang L."/>
            <person name="Liu H."/>
            <person name="Li P."/>
        </authorList>
    </citation>
    <scope>NUCLEOTIDE SEQUENCE [LARGE SCALE GENOMIC DNA]</scope>
    <source>
        <strain evidence="2">AG-1 IA</strain>
    </source>
</reference>
<dbReference type="OrthoDB" id="5238185at2759"/>
<accession>L8WY81</accession>
<dbReference type="AlphaFoldDB" id="L8WY81"/>
<organism evidence="1 2">
    <name type="scientific">Thanatephorus cucumeris (strain AG1-IA)</name>
    <name type="common">Rice sheath blight fungus</name>
    <name type="synonym">Rhizoctonia solani</name>
    <dbReference type="NCBI Taxonomy" id="983506"/>
    <lineage>
        <taxon>Eukaryota</taxon>
        <taxon>Fungi</taxon>
        <taxon>Dikarya</taxon>
        <taxon>Basidiomycota</taxon>
        <taxon>Agaricomycotina</taxon>
        <taxon>Agaricomycetes</taxon>
        <taxon>Cantharellales</taxon>
        <taxon>Ceratobasidiaceae</taxon>
        <taxon>Rhizoctonia</taxon>
        <taxon>Rhizoctonia solani AG-1</taxon>
    </lineage>
</organism>
<protein>
    <submittedName>
        <fullName evidence="1">Uncharacterized protein</fullName>
    </submittedName>
</protein>
<keyword evidence="2" id="KW-1185">Reference proteome</keyword>
<dbReference type="EMBL" id="AFRT01001085">
    <property type="protein sequence ID" value="ELU41294.1"/>
    <property type="molecule type" value="Genomic_DNA"/>
</dbReference>
<evidence type="ECO:0000313" key="2">
    <source>
        <dbReference type="Proteomes" id="UP000011668"/>
    </source>
</evidence>
<comment type="caution">
    <text evidence="1">The sequence shown here is derived from an EMBL/GenBank/DDBJ whole genome shotgun (WGS) entry which is preliminary data.</text>
</comment>
<dbReference type="HOGENOM" id="CLU_1750913_0_0_1"/>
<proteinExistence type="predicted"/>